<dbReference type="SUPFAM" id="SSF55486">
    <property type="entry name" value="Metalloproteases ('zincins'), catalytic domain"/>
    <property type="match status" value="1"/>
</dbReference>
<dbReference type="InterPro" id="IPR001818">
    <property type="entry name" value="Pept_M10_metallopeptidase"/>
</dbReference>
<dbReference type="AlphaFoldDB" id="A0A023BWG9"/>
<evidence type="ECO:0000256" key="1">
    <source>
        <dbReference type="ARBA" id="ARBA00022670"/>
    </source>
</evidence>
<dbReference type="GO" id="GO:0004222">
    <property type="term" value="F:metalloendopeptidase activity"/>
    <property type="evidence" value="ECO:0007669"/>
    <property type="project" value="InterPro"/>
</dbReference>
<keyword evidence="3" id="KW-0378">Hydrolase</keyword>
<dbReference type="GO" id="GO:0006508">
    <property type="term" value="P:proteolysis"/>
    <property type="evidence" value="ECO:0007669"/>
    <property type="project" value="UniProtKB-KW"/>
</dbReference>
<dbReference type="Gene3D" id="3.40.390.10">
    <property type="entry name" value="Collagenase (Catalytic Domain)"/>
    <property type="match status" value="1"/>
</dbReference>
<dbReference type="InterPro" id="IPR024079">
    <property type="entry name" value="MetalloPept_cat_dom_sf"/>
</dbReference>
<gene>
    <name evidence="6" type="ORF">ATO12_11250</name>
</gene>
<protein>
    <recommendedName>
        <fullName evidence="5">Peptidase M10 metallopeptidase domain-containing protein</fullName>
    </recommendedName>
</protein>
<dbReference type="Proteomes" id="UP000023541">
    <property type="component" value="Unassembled WGS sequence"/>
</dbReference>
<keyword evidence="2" id="KW-0479">Metal-binding</keyword>
<dbReference type="GO" id="GO:0008270">
    <property type="term" value="F:zinc ion binding"/>
    <property type="evidence" value="ECO:0007669"/>
    <property type="project" value="InterPro"/>
</dbReference>
<dbReference type="Pfam" id="PF00413">
    <property type="entry name" value="Peptidase_M10"/>
    <property type="match status" value="1"/>
</dbReference>
<organism evidence="6 7">
    <name type="scientific">Aquimarina atlantica</name>
    <dbReference type="NCBI Taxonomy" id="1317122"/>
    <lineage>
        <taxon>Bacteria</taxon>
        <taxon>Pseudomonadati</taxon>
        <taxon>Bacteroidota</taxon>
        <taxon>Flavobacteriia</taxon>
        <taxon>Flavobacteriales</taxon>
        <taxon>Flavobacteriaceae</taxon>
        <taxon>Aquimarina</taxon>
    </lineage>
</organism>
<dbReference type="eggNOG" id="ENOG5032QAJ">
    <property type="taxonomic scope" value="Bacteria"/>
</dbReference>
<reference evidence="6 7" key="1">
    <citation type="submission" date="2014-04" db="EMBL/GenBank/DDBJ databases">
        <title>Aquimarina sp. 22II-S11-z7 Genome Sequencing.</title>
        <authorList>
            <person name="Lai Q."/>
        </authorList>
    </citation>
    <scope>NUCLEOTIDE SEQUENCE [LARGE SCALE GENOMIC DNA]</scope>
    <source>
        <strain evidence="6 7">22II-S11-z7</strain>
    </source>
</reference>
<proteinExistence type="predicted"/>
<feature type="domain" description="Peptidase M10 metallopeptidase" evidence="5">
    <location>
        <begin position="193"/>
        <end position="230"/>
    </location>
</feature>
<sequence length="250" mass="28585">MTKTTKPTPNSTIFNSILQLKNFFNNFFSKILVNENNTKGTLKIIYLRLLFTVSIPLLLSCSTGDDHDSIGIESEFPAIEKIVKINIIYVESSETLDKSSYSLNETEFINYLNGEYFNRFGIGLELGESKSLVNEELYDLRDNEGSEPSTFLMQSRESYDKSKVNIYIVKRCNIRAIAGIGRDQRVLITDENLFTSTTPHEIGHALGLFHTHEAENIMNTVDKGSRHNFNKDQERKIKKRIDEINSNNLN</sequence>
<evidence type="ECO:0000313" key="6">
    <source>
        <dbReference type="EMBL" id="EZH74340.1"/>
    </source>
</evidence>
<name>A0A023BWG9_9FLAO</name>
<keyword evidence="4" id="KW-0862">Zinc</keyword>
<keyword evidence="7" id="KW-1185">Reference proteome</keyword>
<evidence type="ECO:0000256" key="2">
    <source>
        <dbReference type="ARBA" id="ARBA00022723"/>
    </source>
</evidence>
<dbReference type="OrthoDB" id="1158432at2"/>
<accession>A0A023BWG9</accession>
<evidence type="ECO:0000313" key="7">
    <source>
        <dbReference type="Proteomes" id="UP000023541"/>
    </source>
</evidence>
<evidence type="ECO:0000256" key="4">
    <source>
        <dbReference type="ARBA" id="ARBA00022833"/>
    </source>
</evidence>
<comment type="caution">
    <text evidence="6">The sequence shown here is derived from an EMBL/GenBank/DDBJ whole genome shotgun (WGS) entry which is preliminary data.</text>
</comment>
<evidence type="ECO:0000259" key="5">
    <source>
        <dbReference type="Pfam" id="PF00413"/>
    </source>
</evidence>
<dbReference type="EMBL" id="AQRA01000003">
    <property type="protein sequence ID" value="EZH74340.1"/>
    <property type="molecule type" value="Genomic_DNA"/>
</dbReference>
<dbReference type="RefSeq" id="WP_034240663.1">
    <property type="nucleotide sequence ID" value="NZ_AQRA01000003.1"/>
</dbReference>
<keyword evidence="1" id="KW-0645">Protease</keyword>
<evidence type="ECO:0000256" key="3">
    <source>
        <dbReference type="ARBA" id="ARBA00022801"/>
    </source>
</evidence>
<dbReference type="GO" id="GO:0031012">
    <property type="term" value="C:extracellular matrix"/>
    <property type="evidence" value="ECO:0007669"/>
    <property type="project" value="InterPro"/>
</dbReference>